<reference evidence="2 3" key="1">
    <citation type="submission" date="2021-01" db="EMBL/GenBank/DDBJ databases">
        <title>Whole genome shotgun sequence of Plantactinospora endophytica NBRC 110450.</title>
        <authorList>
            <person name="Komaki H."/>
            <person name="Tamura T."/>
        </authorList>
    </citation>
    <scope>NUCLEOTIDE SEQUENCE [LARGE SCALE GENOMIC DNA]</scope>
    <source>
        <strain evidence="2 3">NBRC 110450</strain>
    </source>
</reference>
<proteinExistence type="predicted"/>
<evidence type="ECO:0000313" key="3">
    <source>
        <dbReference type="Proteomes" id="UP000646749"/>
    </source>
</evidence>
<sequence length="53" mass="5395">MIEARHRVVNSPDPVVVVVAGAADAGVSAVADTPGPRGGHPATVAVQEPKERR</sequence>
<name>A0ABQ4DY00_9ACTN</name>
<feature type="region of interest" description="Disordered" evidence="1">
    <location>
        <begin position="30"/>
        <end position="53"/>
    </location>
</feature>
<protein>
    <submittedName>
        <fullName evidence="2">Uncharacterized protein</fullName>
    </submittedName>
</protein>
<dbReference type="EMBL" id="BONW01000008">
    <property type="protein sequence ID" value="GIG86987.1"/>
    <property type="molecule type" value="Genomic_DNA"/>
</dbReference>
<organism evidence="2 3">
    <name type="scientific">Plantactinospora endophytica</name>
    <dbReference type="NCBI Taxonomy" id="673535"/>
    <lineage>
        <taxon>Bacteria</taxon>
        <taxon>Bacillati</taxon>
        <taxon>Actinomycetota</taxon>
        <taxon>Actinomycetes</taxon>
        <taxon>Micromonosporales</taxon>
        <taxon>Micromonosporaceae</taxon>
        <taxon>Plantactinospora</taxon>
    </lineage>
</organism>
<dbReference type="Proteomes" id="UP000646749">
    <property type="component" value="Unassembled WGS sequence"/>
</dbReference>
<comment type="caution">
    <text evidence="2">The sequence shown here is derived from an EMBL/GenBank/DDBJ whole genome shotgun (WGS) entry which is preliminary data.</text>
</comment>
<accession>A0ABQ4DY00</accession>
<keyword evidence="3" id="KW-1185">Reference proteome</keyword>
<evidence type="ECO:0000256" key="1">
    <source>
        <dbReference type="SAM" id="MobiDB-lite"/>
    </source>
</evidence>
<gene>
    <name evidence="2" type="ORF">Pen02_19230</name>
</gene>
<evidence type="ECO:0000313" key="2">
    <source>
        <dbReference type="EMBL" id="GIG86987.1"/>
    </source>
</evidence>